<accession>A0ABQ6I3C0</accession>
<evidence type="ECO:0000313" key="7">
    <source>
        <dbReference type="EMBL" id="GMA24458.1"/>
    </source>
</evidence>
<dbReference type="Pfam" id="PF00296">
    <property type="entry name" value="Bac_luciferase"/>
    <property type="match status" value="1"/>
</dbReference>
<dbReference type="GO" id="GO:0004497">
    <property type="term" value="F:monooxygenase activity"/>
    <property type="evidence" value="ECO:0007669"/>
    <property type="project" value="UniProtKB-KW"/>
</dbReference>
<dbReference type="EMBL" id="BSUK01000001">
    <property type="protein sequence ID" value="GMA24458.1"/>
    <property type="molecule type" value="Genomic_DNA"/>
</dbReference>
<evidence type="ECO:0000313" key="8">
    <source>
        <dbReference type="Proteomes" id="UP001157091"/>
    </source>
</evidence>
<keyword evidence="1" id="KW-0285">Flavoprotein</keyword>
<dbReference type="InterPro" id="IPR051260">
    <property type="entry name" value="Diverse_substr_monoxygenases"/>
</dbReference>
<dbReference type="SUPFAM" id="SSF51679">
    <property type="entry name" value="Bacterial luciferase-like"/>
    <property type="match status" value="1"/>
</dbReference>
<dbReference type="InterPro" id="IPR036661">
    <property type="entry name" value="Luciferase-like_sf"/>
</dbReference>
<reference evidence="8" key="1">
    <citation type="journal article" date="2019" name="Int. J. Syst. Evol. Microbiol.">
        <title>The Global Catalogue of Microorganisms (GCM) 10K type strain sequencing project: providing services to taxonomists for standard genome sequencing and annotation.</title>
        <authorList>
            <consortium name="The Broad Institute Genomics Platform"/>
            <consortium name="The Broad Institute Genome Sequencing Center for Infectious Disease"/>
            <person name="Wu L."/>
            <person name="Ma J."/>
        </authorList>
    </citation>
    <scope>NUCLEOTIDE SEQUENCE [LARGE SCALE GENOMIC DNA]</scope>
    <source>
        <strain evidence="8">NBRC 106348</strain>
    </source>
</reference>
<dbReference type="PANTHER" id="PTHR30011:SF16">
    <property type="entry name" value="C2H2 FINGER DOMAIN TRANSCRIPTION FACTOR (EUROFUNG)-RELATED"/>
    <property type="match status" value="1"/>
</dbReference>
<keyword evidence="3" id="KW-0560">Oxidoreductase</keyword>
<sequence length="361" mass="37148">MTSRPALPVGVELDGAGAHPAAWRLTGHALDPRRLADAARAAEEAGFGFVWLAAARPWEATGGVSARLEPVEAAAFLAAVTTRVGLVAETTLEGAEPFHLANRLASLDWAAQGRAGWAPVWSADRSVPDGALGSSEHTEHEEVVDAVRALWDTWEDGVFLADEASGRFLDLDRWHYADFRGEHVAVKGPAITPRPPQGHLPVLGHGPGVDVVRVGGADPADAAARADAARAAGARVLLDVEVLLDADRPAAARLAELDARATWAPTGQLRLVGAPAAVAETLAGLAAHVDAIRLDPAVLAVDAPVLATQVLPALASAGTRAPSSGAVLALRTALALPPAGNRFAGRRASDDRPTTAGGRAA</sequence>
<evidence type="ECO:0000256" key="2">
    <source>
        <dbReference type="ARBA" id="ARBA00022643"/>
    </source>
</evidence>
<evidence type="ECO:0000256" key="1">
    <source>
        <dbReference type="ARBA" id="ARBA00022630"/>
    </source>
</evidence>
<evidence type="ECO:0000256" key="5">
    <source>
        <dbReference type="SAM" id="MobiDB-lite"/>
    </source>
</evidence>
<protein>
    <submittedName>
        <fullName evidence="7">Monooxygenase</fullName>
    </submittedName>
</protein>
<proteinExistence type="predicted"/>
<evidence type="ECO:0000256" key="3">
    <source>
        <dbReference type="ARBA" id="ARBA00023002"/>
    </source>
</evidence>
<evidence type="ECO:0000259" key="6">
    <source>
        <dbReference type="Pfam" id="PF00296"/>
    </source>
</evidence>
<name>A0ABQ6I3C0_9MICO</name>
<dbReference type="Gene3D" id="3.20.20.30">
    <property type="entry name" value="Luciferase-like domain"/>
    <property type="match status" value="1"/>
</dbReference>
<evidence type="ECO:0000256" key="4">
    <source>
        <dbReference type="ARBA" id="ARBA00023033"/>
    </source>
</evidence>
<gene>
    <name evidence="7" type="ORF">GCM10025864_22170</name>
</gene>
<dbReference type="PANTHER" id="PTHR30011">
    <property type="entry name" value="ALKANESULFONATE MONOOXYGENASE-RELATED"/>
    <property type="match status" value="1"/>
</dbReference>
<organism evidence="7 8">
    <name type="scientific">Luteimicrobium album</name>
    <dbReference type="NCBI Taxonomy" id="1054550"/>
    <lineage>
        <taxon>Bacteria</taxon>
        <taxon>Bacillati</taxon>
        <taxon>Actinomycetota</taxon>
        <taxon>Actinomycetes</taxon>
        <taxon>Micrococcales</taxon>
        <taxon>Luteimicrobium</taxon>
    </lineage>
</organism>
<feature type="domain" description="Luciferase-like" evidence="6">
    <location>
        <begin position="25"/>
        <end position="288"/>
    </location>
</feature>
<comment type="caution">
    <text evidence="7">The sequence shown here is derived from an EMBL/GenBank/DDBJ whole genome shotgun (WGS) entry which is preliminary data.</text>
</comment>
<keyword evidence="4 7" id="KW-0503">Monooxygenase</keyword>
<dbReference type="Proteomes" id="UP001157091">
    <property type="component" value="Unassembled WGS sequence"/>
</dbReference>
<keyword evidence="8" id="KW-1185">Reference proteome</keyword>
<keyword evidence="2" id="KW-0288">FMN</keyword>
<feature type="region of interest" description="Disordered" evidence="5">
    <location>
        <begin position="341"/>
        <end position="361"/>
    </location>
</feature>
<dbReference type="InterPro" id="IPR011251">
    <property type="entry name" value="Luciferase-like_dom"/>
</dbReference>
<dbReference type="RefSeq" id="WP_284293260.1">
    <property type="nucleotide sequence ID" value="NZ_BSUK01000001.1"/>
</dbReference>